<dbReference type="Proteomes" id="UP001645859">
    <property type="component" value="Unassembled WGS sequence"/>
</dbReference>
<name>A0ABS1SEC3_9MICO</name>
<feature type="domain" description="AB hydrolase-1" evidence="1">
    <location>
        <begin position="14"/>
        <end position="235"/>
    </location>
</feature>
<dbReference type="Pfam" id="PF12697">
    <property type="entry name" value="Abhydrolase_6"/>
    <property type="match status" value="1"/>
</dbReference>
<dbReference type="InterPro" id="IPR050266">
    <property type="entry name" value="AB_hydrolase_sf"/>
</dbReference>
<dbReference type="Gene3D" id="3.40.50.1820">
    <property type="entry name" value="alpha/beta hydrolase"/>
    <property type="match status" value="1"/>
</dbReference>
<accession>A0ABS1SEC3</accession>
<organism evidence="2 3">
    <name type="scientific">Leucobacter chromiireducens subsp. solipictus</name>
    <dbReference type="NCBI Taxonomy" id="398235"/>
    <lineage>
        <taxon>Bacteria</taxon>
        <taxon>Bacillati</taxon>
        <taxon>Actinomycetota</taxon>
        <taxon>Actinomycetes</taxon>
        <taxon>Micrococcales</taxon>
        <taxon>Microbacteriaceae</taxon>
        <taxon>Leucobacter</taxon>
    </lineage>
</organism>
<dbReference type="InterPro" id="IPR000073">
    <property type="entry name" value="AB_hydrolase_1"/>
</dbReference>
<dbReference type="RefSeq" id="WP_202343114.1">
    <property type="nucleotide sequence ID" value="NZ_BAAAPI010000016.1"/>
</dbReference>
<gene>
    <name evidence="2" type="ORF">D3230_00815</name>
</gene>
<evidence type="ECO:0000259" key="1">
    <source>
        <dbReference type="Pfam" id="PF12697"/>
    </source>
</evidence>
<proteinExistence type="predicted"/>
<reference evidence="2 3" key="1">
    <citation type="submission" date="2018-09" db="EMBL/GenBank/DDBJ databases">
        <title>Comparative genomics of Leucobacter spp.</title>
        <authorList>
            <person name="Reis A.C."/>
            <person name="Kolvenbach B.A."/>
            <person name="Corvini P.F.X."/>
            <person name="Nunes O.C."/>
        </authorList>
    </citation>
    <scope>NUCLEOTIDE SEQUENCE [LARGE SCALE GENOMIC DNA]</scope>
    <source>
        <strain evidence="2 3">TAN 31504</strain>
    </source>
</reference>
<dbReference type="InterPro" id="IPR029058">
    <property type="entry name" value="AB_hydrolase_fold"/>
</dbReference>
<evidence type="ECO:0000313" key="3">
    <source>
        <dbReference type="Proteomes" id="UP001645859"/>
    </source>
</evidence>
<protein>
    <submittedName>
        <fullName evidence="2">Alpha/beta hydrolase</fullName>
    </submittedName>
</protein>
<dbReference type="SUPFAM" id="SSF53474">
    <property type="entry name" value="alpha/beta-Hydrolases"/>
    <property type="match status" value="1"/>
</dbReference>
<dbReference type="PANTHER" id="PTHR43798">
    <property type="entry name" value="MONOACYLGLYCEROL LIPASE"/>
    <property type="match status" value="1"/>
</dbReference>
<comment type="caution">
    <text evidence="2">The sequence shown here is derived from an EMBL/GenBank/DDBJ whole genome shotgun (WGS) entry which is preliminary data.</text>
</comment>
<dbReference type="GO" id="GO:0016787">
    <property type="term" value="F:hydrolase activity"/>
    <property type="evidence" value="ECO:0007669"/>
    <property type="project" value="UniProtKB-KW"/>
</dbReference>
<evidence type="ECO:0000313" key="2">
    <source>
        <dbReference type="EMBL" id="MBL3677849.1"/>
    </source>
</evidence>
<keyword evidence="3" id="KW-1185">Reference proteome</keyword>
<dbReference type="EMBL" id="QYAC01000001">
    <property type="protein sequence ID" value="MBL3677849.1"/>
    <property type="molecule type" value="Genomic_DNA"/>
</dbReference>
<sequence>MSAPSRPEPPAPMLFLHGGGVSAWMWQPVLDLLDPSWAPEVPDLPGHGSRWQEAYRSHRATTVELAEWIQRAHPEGVHVTGFSLGAQLAILLASEHPELVRSATVVSAETIPAPAPRPTLALLAASAPLARRPGFARTQARQLGVPAALTEAYVADSARLSKASLLNSVGENIRFTLPAEWSAYPGPVAVVVGSRERRLMRNSAELTHRALPGSALHTIPGAGHDVPLTQPEALVSILHQTRARATS</sequence>
<keyword evidence="2" id="KW-0378">Hydrolase</keyword>